<evidence type="ECO:0000313" key="2">
    <source>
        <dbReference type="Proteomes" id="UP000182517"/>
    </source>
</evidence>
<name>A0A1L3GRK1_9BACT</name>
<proteinExistence type="predicted"/>
<dbReference type="EMBL" id="CP015519">
    <property type="protein sequence ID" value="APG28576.1"/>
    <property type="molecule type" value="Genomic_DNA"/>
</dbReference>
<dbReference type="KEGG" id="pef:A7E78_12415"/>
<sequence length="70" mass="7990">MVACLLFKMNSNRRFFGFRFQSTRSAGWFKTTGVPYYAFGKAGQVFNQYIGKAQPEESGEPFIGLMFCNL</sequence>
<gene>
    <name evidence="1" type="ORF">A7E78_12415</name>
</gene>
<reference evidence="1 2" key="1">
    <citation type="journal article" date="2017" name="Genome Announc.">
        <title>Complete Genome Sequences of Two Acetylene-Fermenting Pelobacter acetylenicus Strains.</title>
        <authorList>
            <person name="Sutton J.M."/>
            <person name="Baesman S.M."/>
            <person name="Fierst J.L."/>
            <person name="Poret-Peterson A.T."/>
            <person name="Oremland R.S."/>
            <person name="Dunlap D.S."/>
            <person name="Akob D.M."/>
        </authorList>
    </citation>
    <scope>NUCLEOTIDE SEQUENCE [LARGE SCALE GENOMIC DNA]</scope>
    <source>
        <strain evidence="1 2">SFB93</strain>
    </source>
</reference>
<protein>
    <submittedName>
        <fullName evidence="1">Uncharacterized protein</fullName>
    </submittedName>
</protein>
<dbReference type="Proteomes" id="UP000182517">
    <property type="component" value="Chromosome"/>
</dbReference>
<evidence type="ECO:0000313" key="1">
    <source>
        <dbReference type="EMBL" id="APG28576.1"/>
    </source>
</evidence>
<organism evidence="1 2">
    <name type="scientific">Syntrophotalea acetylenivorans</name>
    <dbReference type="NCBI Taxonomy" id="1842532"/>
    <lineage>
        <taxon>Bacteria</taxon>
        <taxon>Pseudomonadati</taxon>
        <taxon>Thermodesulfobacteriota</taxon>
        <taxon>Desulfuromonadia</taxon>
        <taxon>Desulfuromonadales</taxon>
        <taxon>Syntrophotaleaceae</taxon>
        <taxon>Syntrophotalea</taxon>
    </lineage>
</organism>
<accession>A0A1L3GRK1</accession>
<dbReference type="AlphaFoldDB" id="A0A1L3GRK1"/>
<keyword evidence="2" id="KW-1185">Reference proteome</keyword>